<evidence type="ECO:0000256" key="5">
    <source>
        <dbReference type="ARBA" id="ARBA00023136"/>
    </source>
</evidence>
<dbReference type="AlphaFoldDB" id="A0A914UQJ6"/>
<comment type="subcellular location">
    <subcellularLocation>
        <location evidence="1">Membrane</location>
        <topology evidence="1">Multi-pass membrane protein</topology>
    </subcellularLocation>
</comment>
<feature type="transmembrane region" description="Helical" evidence="6">
    <location>
        <begin position="29"/>
        <end position="48"/>
    </location>
</feature>
<evidence type="ECO:0000256" key="4">
    <source>
        <dbReference type="ARBA" id="ARBA00022989"/>
    </source>
</evidence>
<protein>
    <submittedName>
        <fullName evidence="8">Uncharacterized protein</fullName>
    </submittedName>
</protein>
<accession>A0A914UQJ6</accession>
<dbReference type="InterPro" id="IPR006043">
    <property type="entry name" value="NCS2"/>
</dbReference>
<proteinExistence type="inferred from homology"/>
<feature type="transmembrane region" description="Helical" evidence="6">
    <location>
        <begin position="60"/>
        <end position="77"/>
    </location>
</feature>
<evidence type="ECO:0000256" key="2">
    <source>
        <dbReference type="ARBA" id="ARBA00008821"/>
    </source>
</evidence>
<dbReference type="Proteomes" id="UP000887566">
    <property type="component" value="Unplaced"/>
</dbReference>
<evidence type="ECO:0000256" key="1">
    <source>
        <dbReference type="ARBA" id="ARBA00004141"/>
    </source>
</evidence>
<keyword evidence="4 6" id="KW-1133">Transmembrane helix</keyword>
<dbReference type="WBParaSite" id="PSAMB.scaffold11730size3163.g34360.t1">
    <property type="protein sequence ID" value="PSAMB.scaffold11730size3163.g34360.t1"/>
    <property type="gene ID" value="PSAMB.scaffold11730size3163.g34360"/>
</dbReference>
<feature type="transmembrane region" description="Helical" evidence="6">
    <location>
        <begin position="92"/>
        <end position="111"/>
    </location>
</feature>
<keyword evidence="7" id="KW-1185">Reference proteome</keyword>
<dbReference type="GO" id="GO:0022857">
    <property type="term" value="F:transmembrane transporter activity"/>
    <property type="evidence" value="ECO:0007669"/>
    <property type="project" value="InterPro"/>
</dbReference>
<reference evidence="8" key="1">
    <citation type="submission" date="2022-11" db="UniProtKB">
        <authorList>
            <consortium name="WormBaseParasite"/>
        </authorList>
    </citation>
    <scope>IDENTIFICATION</scope>
</reference>
<evidence type="ECO:0000313" key="7">
    <source>
        <dbReference type="Proteomes" id="UP000887566"/>
    </source>
</evidence>
<sequence>MMLIAGVMFIFLGFFTKFAAILSTLPTPIIGSILGVSLSIVGGVGLSSIKLIDAGSSRNIAILGLSIMSGMVIPMYVAEHPIETGSEAVDQMLQIVLSIEMLVGGIIGFTLDNTVPGTRAERGLATEEVEDCSKTDSLYGFSDGIMNRLRLCPLITYLPILPRLSTTND</sequence>
<dbReference type="GO" id="GO:0016020">
    <property type="term" value="C:membrane"/>
    <property type="evidence" value="ECO:0007669"/>
    <property type="project" value="UniProtKB-SubCell"/>
</dbReference>
<name>A0A914UQJ6_9BILA</name>
<dbReference type="PANTHER" id="PTHR11119">
    <property type="entry name" value="XANTHINE-URACIL / VITAMIN C PERMEASE FAMILY MEMBER"/>
    <property type="match status" value="1"/>
</dbReference>
<comment type="similarity">
    <text evidence="2">Belongs to the nucleobase:cation symporter-2 (NCS2) (TC 2.A.40) family.</text>
</comment>
<evidence type="ECO:0000313" key="8">
    <source>
        <dbReference type="WBParaSite" id="PSAMB.scaffold11730size3163.g34360.t1"/>
    </source>
</evidence>
<keyword evidence="5 6" id="KW-0472">Membrane</keyword>
<evidence type="ECO:0000256" key="3">
    <source>
        <dbReference type="ARBA" id="ARBA00022692"/>
    </source>
</evidence>
<keyword evidence="3 6" id="KW-0812">Transmembrane</keyword>
<evidence type="ECO:0000256" key="6">
    <source>
        <dbReference type="SAM" id="Phobius"/>
    </source>
</evidence>
<organism evidence="7 8">
    <name type="scientific">Plectus sambesii</name>
    <dbReference type="NCBI Taxonomy" id="2011161"/>
    <lineage>
        <taxon>Eukaryota</taxon>
        <taxon>Metazoa</taxon>
        <taxon>Ecdysozoa</taxon>
        <taxon>Nematoda</taxon>
        <taxon>Chromadorea</taxon>
        <taxon>Plectida</taxon>
        <taxon>Plectina</taxon>
        <taxon>Plectoidea</taxon>
        <taxon>Plectidae</taxon>
        <taxon>Plectus</taxon>
    </lineage>
</organism>
<dbReference type="Pfam" id="PF00860">
    <property type="entry name" value="Xan_ur_permease"/>
    <property type="match status" value="1"/>
</dbReference>